<dbReference type="GO" id="GO:0006189">
    <property type="term" value="P:'de novo' IMP biosynthetic process"/>
    <property type="evidence" value="ECO:0007669"/>
    <property type="project" value="UniProtKB-UniRule"/>
</dbReference>
<dbReference type="GO" id="GO:0034028">
    <property type="term" value="F:5-(carboxyamino)imidazole ribonucleotide synthase activity"/>
    <property type="evidence" value="ECO:0007669"/>
    <property type="project" value="UniProtKB-UniRule"/>
</dbReference>
<name>A0A0U9HHL0_9FIRM</name>
<dbReference type="InterPro" id="IPR054350">
    <property type="entry name" value="PurT/PurK_preATP-grasp"/>
</dbReference>
<dbReference type="PANTHER" id="PTHR11609:SF5">
    <property type="entry name" value="PHOSPHORIBOSYLAMINOIMIDAZOLE CARBOXYLASE"/>
    <property type="match status" value="1"/>
</dbReference>
<accession>A0A0U9HHL0</accession>
<feature type="domain" description="ATP-grasp" evidence="8">
    <location>
        <begin position="110"/>
        <end position="292"/>
    </location>
</feature>
<evidence type="ECO:0000256" key="4">
    <source>
        <dbReference type="ARBA" id="ARBA00022840"/>
    </source>
</evidence>
<protein>
    <recommendedName>
        <fullName evidence="6 7">N5-carboxyaminoimidazole ribonucleotide synthase</fullName>
        <shortName evidence="6 7">N5-CAIR synthase</shortName>
        <ecNumber evidence="6 7">6.3.4.18</ecNumber>
    </recommendedName>
    <alternativeName>
        <fullName evidence="6 7">5-(carboxyamino)imidazole ribonucleotide synthetase</fullName>
    </alternativeName>
</protein>
<organism evidence="9">
    <name type="scientific">Tepidanaerobacter syntrophicus</name>
    <dbReference type="NCBI Taxonomy" id="224999"/>
    <lineage>
        <taxon>Bacteria</taxon>
        <taxon>Bacillati</taxon>
        <taxon>Bacillota</taxon>
        <taxon>Clostridia</taxon>
        <taxon>Thermosediminibacterales</taxon>
        <taxon>Tepidanaerobacteraceae</taxon>
        <taxon>Tepidanaerobacter</taxon>
    </lineage>
</organism>
<dbReference type="GO" id="GO:0005829">
    <property type="term" value="C:cytosol"/>
    <property type="evidence" value="ECO:0007669"/>
    <property type="project" value="TreeGrafter"/>
</dbReference>
<dbReference type="InterPro" id="IPR040686">
    <property type="entry name" value="PurK_C"/>
</dbReference>
<sequence length="380" mass="42034">MAHSMDFKIGIIGGGQLGKMMAQEAKKFNFTVNILDPTPGCPASSVVDHQIVGGFYDDDKIRELVKCSDITTFEIEHINTQVLNELVAEGHTILPSPKVLEIIQDKSKQKRMLNKNGIPTARWVMLNDDFVETINDFGFPAMQKACKGGYDGRGVCVVEKPEDLENSSMGESFLEELVPIEKELAVMVSRSTKKEIKCYPVVEMTFDQKANICDNTVAPARVEESIKNRALELAVRCVEALGGVGIFGVEMFLTSDKEVLVNEIAPRPHNSGHYTIEACITSQFEQHLRAITGLPLGSTELIIPAVMVNLLGAEGYQGKPCFEGVEDILRIPGVNLHIYGKKETRPYRKMGHITIVDKDLNRALEKAETVRKTIKVISEG</sequence>
<comment type="pathway">
    <text evidence="6 7">Purine metabolism; IMP biosynthesis via de novo pathway; 5-amino-1-(5-phospho-D-ribosyl)imidazole-4-carboxylate from 5-amino-1-(5-phospho-D-ribosyl)imidazole (N5-CAIR route): step 1/2.</text>
</comment>
<keyword evidence="1 6" id="KW-0547">Nucleotide-binding</keyword>
<dbReference type="NCBIfam" id="NF004679">
    <property type="entry name" value="PRK06019.1-5"/>
    <property type="match status" value="1"/>
</dbReference>
<dbReference type="Pfam" id="PF17769">
    <property type="entry name" value="PurK_C"/>
    <property type="match status" value="1"/>
</dbReference>
<keyword evidence="10" id="KW-1185">Reference proteome</keyword>
<evidence type="ECO:0000259" key="8">
    <source>
        <dbReference type="PROSITE" id="PS50975"/>
    </source>
</evidence>
<comment type="catalytic activity">
    <reaction evidence="6 7">
        <text>5-amino-1-(5-phospho-beta-D-ribosyl)imidazole + hydrogencarbonate + ATP = 5-carboxyamino-1-(5-phospho-D-ribosyl)imidazole + ADP + phosphate + 2 H(+)</text>
        <dbReference type="Rhea" id="RHEA:19317"/>
        <dbReference type="ChEBI" id="CHEBI:15378"/>
        <dbReference type="ChEBI" id="CHEBI:17544"/>
        <dbReference type="ChEBI" id="CHEBI:30616"/>
        <dbReference type="ChEBI" id="CHEBI:43474"/>
        <dbReference type="ChEBI" id="CHEBI:58730"/>
        <dbReference type="ChEBI" id="CHEBI:137981"/>
        <dbReference type="ChEBI" id="CHEBI:456216"/>
        <dbReference type="EC" id="6.3.4.18"/>
    </reaction>
</comment>
<dbReference type="SUPFAM" id="SSF52440">
    <property type="entry name" value="PreATP-grasp domain"/>
    <property type="match status" value="1"/>
</dbReference>
<evidence type="ECO:0000256" key="2">
    <source>
        <dbReference type="ARBA" id="ARBA00022755"/>
    </source>
</evidence>
<dbReference type="Proteomes" id="UP000062160">
    <property type="component" value="Unassembled WGS sequence"/>
</dbReference>
<keyword evidence="5" id="KW-0456">Lyase</keyword>
<dbReference type="Gene3D" id="3.30.470.20">
    <property type="entry name" value="ATP-grasp fold, B domain"/>
    <property type="match status" value="1"/>
</dbReference>
<dbReference type="HAMAP" id="MF_01928">
    <property type="entry name" value="PurK"/>
    <property type="match status" value="1"/>
</dbReference>
<keyword evidence="6 7" id="KW-0436">Ligase</keyword>
<dbReference type="Gene3D" id="3.30.1490.20">
    <property type="entry name" value="ATP-grasp fold, A domain"/>
    <property type="match status" value="1"/>
</dbReference>
<dbReference type="RefSeq" id="WP_059032783.1">
    <property type="nucleotide sequence ID" value="NZ_DF977001.1"/>
</dbReference>
<dbReference type="UniPathway" id="UPA00074">
    <property type="reaction ID" value="UER00942"/>
</dbReference>
<evidence type="ECO:0000256" key="5">
    <source>
        <dbReference type="ARBA" id="ARBA00023239"/>
    </source>
</evidence>
<feature type="binding site" evidence="6">
    <location>
        <position position="106"/>
    </location>
    <ligand>
        <name>ATP</name>
        <dbReference type="ChEBI" id="CHEBI:30616"/>
    </ligand>
</feature>
<evidence type="ECO:0000313" key="9">
    <source>
        <dbReference type="EMBL" id="GAQ25396.1"/>
    </source>
</evidence>
<dbReference type="AlphaFoldDB" id="A0A0U9HHL0"/>
<comment type="function">
    <text evidence="6">Catalyzes the ATP-dependent conversion of 5-aminoimidazole ribonucleotide (AIR) and HCO(3)(-) to N5-carboxyaminoimidazole ribonucleotide (N5-CAIR).</text>
</comment>
<dbReference type="InterPro" id="IPR003135">
    <property type="entry name" value="ATP-grasp_carboxylate-amine"/>
</dbReference>
<evidence type="ECO:0000256" key="1">
    <source>
        <dbReference type="ARBA" id="ARBA00022741"/>
    </source>
</evidence>
<feature type="binding site" evidence="6">
    <location>
        <position position="144"/>
    </location>
    <ligand>
        <name>ATP</name>
        <dbReference type="ChEBI" id="CHEBI:30616"/>
    </ligand>
</feature>
<reference evidence="9" key="1">
    <citation type="journal article" date="2016" name="Genome Announc.">
        <title>Draft Genome Sequence of the Syntrophic Lactate-Degrading Bacterium Tepidanaerobacter syntrophicus JLT.</title>
        <authorList>
            <person name="Matsuura N."/>
            <person name="Ohashi A."/>
            <person name="Tourlousse D.M."/>
            <person name="Sekiguchi Y."/>
        </authorList>
    </citation>
    <scope>NUCLEOTIDE SEQUENCE [LARGE SCALE GENOMIC DNA]</scope>
    <source>
        <strain evidence="9">JL</strain>
    </source>
</reference>
<comment type="caution">
    <text evidence="6">Lacks conserved residue(s) required for the propagation of feature annotation.</text>
</comment>
<dbReference type="EMBL" id="DF977001">
    <property type="protein sequence ID" value="GAQ25396.1"/>
    <property type="molecule type" value="Genomic_DNA"/>
</dbReference>
<dbReference type="GO" id="GO:0004638">
    <property type="term" value="F:phosphoribosylaminoimidazole carboxylase activity"/>
    <property type="evidence" value="ECO:0007669"/>
    <property type="project" value="InterPro"/>
</dbReference>
<dbReference type="Pfam" id="PF22660">
    <property type="entry name" value="RS_preATP-grasp-like"/>
    <property type="match status" value="1"/>
</dbReference>
<dbReference type="GO" id="GO:0046872">
    <property type="term" value="F:metal ion binding"/>
    <property type="evidence" value="ECO:0007669"/>
    <property type="project" value="InterPro"/>
</dbReference>
<evidence type="ECO:0000313" key="10">
    <source>
        <dbReference type="Proteomes" id="UP000062160"/>
    </source>
</evidence>
<evidence type="ECO:0000256" key="7">
    <source>
        <dbReference type="RuleBase" id="RU361200"/>
    </source>
</evidence>
<gene>
    <name evidence="6 7" type="primary">purK</name>
    <name evidence="9" type="ORF">TSYNT_7417</name>
</gene>
<evidence type="ECO:0000256" key="3">
    <source>
        <dbReference type="ARBA" id="ARBA00022793"/>
    </source>
</evidence>
<dbReference type="OrthoDB" id="9804625at2"/>
<dbReference type="SUPFAM" id="SSF56059">
    <property type="entry name" value="Glutathione synthetase ATP-binding domain-like"/>
    <property type="match status" value="1"/>
</dbReference>
<dbReference type="Pfam" id="PF02222">
    <property type="entry name" value="ATP-grasp"/>
    <property type="match status" value="1"/>
</dbReference>
<dbReference type="InterPro" id="IPR011054">
    <property type="entry name" value="Rudment_hybrid_motif"/>
</dbReference>
<dbReference type="PANTHER" id="PTHR11609">
    <property type="entry name" value="PURINE BIOSYNTHESIS PROTEIN 6/7, PUR6/7"/>
    <property type="match status" value="1"/>
</dbReference>
<keyword evidence="4 6" id="KW-0067">ATP-binding</keyword>
<dbReference type="SUPFAM" id="SSF51246">
    <property type="entry name" value="Rudiment single hybrid motif"/>
    <property type="match status" value="1"/>
</dbReference>
<dbReference type="InterPro" id="IPR011761">
    <property type="entry name" value="ATP-grasp"/>
</dbReference>
<keyword evidence="3" id="KW-0210">Decarboxylase</keyword>
<keyword evidence="2 6" id="KW-0658">Purine biosynthesis</keyword>
<comment type="subunit">
    <text evidence="6 7">Homodimer.</text>
</comment>
<dbReference type="GO" id="GO:0005524">
    <property type="term" value="F:ATP binding"/>
    <property type="evidence" value="ECO:0007669"/>
    <property type="project" value="UniProtKB-UniRule"/>
</dbReference>
<comment type="function">
    <text evidence="7">Catalyzes the ATP-dependent conversion of 5-aminoimidazole ribonucleotide (AIR) and HCO(3)- to N5-carboxyaminoimidazole ribonucleotide (N5-CAIR).</text>
</comment>
<dbReference type="InterPro" id="IPR016185">
    <property type="entry name" value="PreATP-grasp_dom_sf"/>
</dbReference>
<dbReference type="InterPro" id="IPR005875">
    <property type="entry name" value="PurK"/>
</dbReference>
<dbReference type="Gene3D" id="3.40.50.20">
    <property type="match status" value="1"/>
</dbReference>
<comment type="similarity">
    <text evidence="6 7">Belongs to the PurK/PurT family.</text>
</comment>
<dbReference type="EC" id="6.3.4.18" evidence="6 7"/>
<dbReference type="InterPro" id="IPR013815">
    <property type="entry name" value="ATP_grasp_subdomain_1"/>
</dbReference>
<feature type="binding site" evidence="6">
    <location>
        <begin position="262"/>
        <end position="263"/>
    </location>
    <ligand>
        <name>ATP</name>
        <dbReference type="ChEBI" id="CHEBI:30616"/>
    </ligand>
</feature>
<dbReference type="STRING" id="224999.GCA_001485475_01412"/>
<feature type="binding site" evidence="6">
    <location>
        <begin position="175"/>
        <end position="178"/>
    </location>
    <ligand>
        <name>ATP</name>
        <dbReference type="ChEBI" id="CHEBI:30616"/>
    </ligand>
</feature>
<dbReference type="FunFam" id="3.30.470.20:FF:000037">
    <property type="entry name" value="Phosphoribosylaminoimidazole carboxylase, chloroplastic"/>
    <property type="match status" value="1"/>
</dbReference>
<dbReference type="NCBIfam" id="TIGR01161">
    <property type="entry name" value="purK"/>
    <property type="match status" value="1"/>
</dbReference>
<dbReference type="PROSITE" id="PS50975">
    <property type="entry name" value="ATP_GRASP"/>
    <property type="match status" value="1"/>
</dbReference>
<proteinExistence type="inferred from homology"/>
<evidence type="ECO:0000256" key="6">
    <source>
        <dbReference type="HAMAP-Rule" id="MF_01928"/>
    </source>
</evidence>
<feature type="binding site" evidence="6">
    <location>
        <position position="183"/>
    </location>
    <ligand>
        <name>ATP</name>
        <dbReference type="ChEBI" id="CHEBI:30616"/>
    </ligand>
</feature>